<dbReference type="InterPro" id="IPR050879">
    <property type="entry name" value="Acyltransferase_3"/>
</dbReference>
<feature type="transmembrane region" description="Helical" evidence="2">
    <location>
        <begin position="289"/>
        <end position="308"/>
    </location>
</feature>
<dbReference type="Pfam" id="PF01757">
    <property type="entry name" value="Acyl_transf_3"/>
    <property type="match status" value="1"/>
</dbReference>
<dbReference type="Proteomes" id="UP000248889">
    <property type="component" value="Unassembled WGS sequence"/>
</dbReference>
<feature type="transmembrane region" description="Helical" evidence="2">
    <location>
        <begin position="237"/>
        <end position="254"/>
    </location>
</feature>
<dbReference type="PANTHER" id="PTHR23028">
    <property type="entry name" value="ACETYLTRANSFERASE"/>
    <property type="match status" value="1"/>
</dbReference>
<keyword evidence="2" id="KW-0812">Transmembrane</keyword>
<name>A0A2X0IDA1_9ACTN</name>
<dbReference type="EMBL" id="QKYN01000152">
    <property type="protein sequence ID" value="RAG81593.1"/>
    <property type="molecule type" value="Genomic_DNA"/>
</dbReference>
<sequence length="427" mass="46003">MDAVNEARTPVKAEQKSSVHASSAASPPRLGWLDALRGIAALCVVFQHVAPVMLWQPYRLEHPRLDLGMLGVFLFFLISGYIVPASLERRGDIRAFWVGRIFRLYPPFLVVVAVAALLPVASAAVDSHVYRQWQDGVGGLLMLPDLLGLHGALRVAWTLTYEMVFYYLVTALFALRLHRASGPIAVALTAVGVLAGSSLPLGFLLAQAGDVRLLAAAAALVVLAALACCLSGNRTATRIGAGLLGGLALTLVFLNGRTAGFETMAILATMFSGTAIYRAEQGQISRTQVLLCCGLVFVGSLVAGAQQGGRYLGLLWTDSAGSWCAGFAVAWALFGLGWLLRRRTFPRSLVWLGAVSYAVYLLHVPLVSCFRWAFAAGRWQPDSPYQELLCSAVFLAVLLGVSHLVHQLVELPAQKLGRRLTPTRRPD</sequence>
<feature type="transmembrane region" description="Helical" evidence="2">
    <location>
        <begin position="385"/>
        <end position="409"/>
    </location>
</feature>
<evidence type="ECO:0000256" key="1">
    <source>
        <dbReference type="SAM" id="MobiDB-lite"/>
    </source>
</evidence>
<dbReference type="GO" id="GO:0016747">
    <property type="term" value="F:acyltransferase activity, transferring groups other than amino-acyl groups"/>
    <property type="evidence" value="ECO:0007669"/>
    <property type="project" value="InterPro"/>
</dbReference>
<keyword evidence="4" id="KW-0012">Acyltransferase</keyword>
<feature type="transmembrane region" description="Helical" evidence="2">
    <location>
        <begin position="320"/>
        <end position="340"/>
    </location>
</feature>
<keyword evidence="4" id="KW-0808">Transferase</keyword>
<feature type="transmembrane region" description="Helical" evidence="2">
    <location>
        <begin position="184"/>
        <end position="205"/>
    </location>
</feature>
<reference evidence="4 5" key="1">
    <citation type="submission" date="2018-06" db="EMBL/GenBank/DDBJ databases">
        <title>Streptacidiphilus pinicola sp. nov., isolated from pine grove soil.</title>
        <authorList>
            <person name="Roh S.G."/>
            <person name="Park S."/>
            <person name="Kim M.-K."/>
            <person name="Yun B.-R."/>
            <person name="Park J."/>
            <person name="Kim M.J."/>
            <person name="Kim Y.S."/>
            <person name="Kim S.B."/>
        </authorList>
    </citation>
    <scope>NUCLEOTIDE SEQUENCE [LARGE SCALE GENOMIC DNA]</scope>
    <source>
        <strain evidence="4 5">MMS16-CNU450</strain>
    </source>
</reference>
<feature type="transmembrane region" description="Helical" evidence="2">
    <location>
        <begin position="260"/>
        <end position="277"/>
    </location>
</feature>
<protein>
    <submittedName>
        <fullName evidence="4">Acyltransferase</fullName>
    </submittedName>
</protein>
<feature type="transmembrane region" description="Helical" evidence="2">
    <location>
        <begin position="67"/>
        <end position="84"/>
    </location>
</feature>
<comment type="caution">
    <text evidence="4">The sequence shown here is derived from an EMBL/GenBank/DDBJ whole genome shotgun (WGS) entry which is preliminary data.</text>
</comment>
<evidence type="ECO:0000259" key="3">
    <source>
        <dbReference type="Pfam" id="PF01757"/>
    </source>
</evidence>
<evidence type="ECO:0000313" key="4">
    <source>
        <dbReference type="EMBL" id="RAG81593.1"/>
    </source>
</evidence>
<dbReference type="GO" id="GO:0000271">
    <property type="term" value="P:polysaccharide biosynthetic process"/>
    <property type="evidence" value="ECO:0007669"/>
    <property type="project" value="TreeGrafter"/>
</dbReference>
<feature type="transmembrane region" description="Helical" evidence="2">
    <location>
        <begin position="35"/>
        <end position="55"/>
    </location>
</feature>
<feature type="transmembrane region" description="Helical" evidence="2">
    <location>
        <begin position="159"/>
        <end position="177"/>
    </location>
</feature>
<feature type="region of interest" description="Disordered" evidence="1">
    <location>
        <begin position="1"/>
        <end position="26"/>
    </location>
</feature>
<keyword evidence="5" id="KW-1185">Reference proteome</keyword>
<dbReference type="GO" id="GO:0016020">
    <property type="term" value="C:membrane"/>
    <property type="evidence" value="ECO:0007669"/>
    <property type="project" value="TreeGrafter"/>
</dbReference>
<dbReference type="AlphaFoldDB" id="A0A2X0IDA1"/>
<feature type="transmembrane region" description="Helical" evidence="2">
    <location>
        <begin position="211"/>
        <end position="230"/>
    </location>
</feature>
<evidence type="ECO:0000256" key="2">
    <source>
        <dbReference type="SAM" id="Phobius"/>
    </source>
</evidence>
<accession>A0A2X0IDA1</accession>
<feature type="transmembrane region" description="Helical" evidence="2">
    <location>
        <begin position="104"/>
        <end position="125"/>
    </location>
</feature>
<dbReference type="InterPro" id="IPR002656">
    <property type="entry name" value="Acyl_transf_3_dom"/>
</dbReference>
<gene>
    <name evidence="4" type="ORF">DN069_32060</name>
</gene>
<dbReference type="OrthoDB" id="9807745at2"/>
<dbReference type="PANTHER" id="PTHR23028:SF53">
    <property type="entry name" value="ACYL_TRANSF_3 DOMAIN-CONTAINING PROTEIN"/>
    <property type="match status" value="1"/>
</dbReference>
<dbReference type="RefSeq" id="WP_111506756.1">
    <property type="nucleotide sequence ID" value="NZ_QKYN01000152.1"/>
</dbReference>
<keyword evidence="2" id="KW-1133">Transmembrane helix</keyword>
<keyword evidence="2" id="KW-0472">Membrane</keyword>
<organism evidence="4 5">
    <name type="scientific">Streptacidiphilus pinicola</name>
    <dbReference type="NCBI Taxonomy" id="2219663"/>
    <lineage>
        <taxon>Bacteria</taxon>
        <taxon>Bacillati</taxon>
        <taxon>Actinomycetota</taxon>
        <taxon>Actinomycetes</taxon>
        <taxon>Kitasatosporales</taxon>
        <taxon>Streptomycetaceae</taxon>
        <taxon>Streptacidiphilus</taxon>
    </lineage>
</organism>
<proteinExistence type="predicted"/>
<feature type="domain" description="Acyltransferase 3" evidence="3">
    <location>
        <begin position="31"/>
        <end position="399"/>
    </location>
</feature>
<feature type="transmembrane region" description="Helical" evidence="2">
    <location>
        <begin position="349"/>
        <end position="373"/>
    </location>
</feature>
<evidence type="ECO:0000313" key="5">
    <source>
        <dbReference type="Proteomes" id="UP000248889"/>
    </source>
</evidence>